<protein>
    <recommendedName>
        <fullName evidence="4">dolichyl-phosphate beta-glucosyltransferase</fullName>
        <ecNumber evidence="4">2.4.1.117</ecNumber>
    </recommendedName>
</protein>
<dbReference type="Pfam" id="PF00535">
    <property type="entry name" value="Glycos_transf_2"/>
    <property type="match status" value="1"/>
</dbReference>
<evidence type="ECO:0000256" key="8">
    <source>
        <dbReference type="ARBA" id="ARBA00022824"/>
    </source>
</evidence>
<name>A0A8H6BXC0_CANAX</name>
<dbReference type="PANTHER" id="PTHR10859:SF91">
    <property type="entry name" value="DOLICHYL-PHOSPHATE BETA-GLUCOSYLTRANSFERASE"/>
    <property type="match status" value="1"/>
</dbReference>
<dbReference type="GO" id="GO:0004581">
    <property type="term" value="F:dolichyl-phosphate beta-glucosyltransferase activity"/>
    <property type="evidence" value="ECO:0007669"/>
    <property type="project" value="UniProtKB-EC"/>
</dbReference>
<evidence type="ECO:0000259" key="13">
    <source>
        <dbReference type="Pfam" id="PF00535"/>
    </source>
</evidence>
<keyword evidence="9" id="KW-0735">Signal-anchor</keyword>
<dbReference type="InterPro" id="IPR001173">
    <property type="entry name" value="Glyco_trans_2-like"/>
</dbReference>
<evidence type="ECO:0000256" key="7">
    <source>
        <dbReference type="ARBA" id="ARBA00022692"/>
    </source>
</evidence>
<evidence type="ECO:0000313" key="15">
    <source>
        <dbReference type="Proteomes" id="UP000536275"/>
    </source>
</evidence>
<dbReference type="InterPro" id="IPR017853">
    <property type="entry name" value="GH"/>
</dbReference>
<gene>
    <name evidence="14" type="ORF">FOB64_004542</name>
</gene>
<evidence type="ECO:0000313" key="14">
    <source>
        <dbReference type="EMBL" id="KAF6067113.1"/>
    </source>
</evidence>
<dbReference type="SUPFAM" id="SSF53448">
    <property type="entry name" value="Nucleotide-diphospho-sugar transferases"/>
    <property type="match status" value="1"/>
</dbReference>
<keyword evidence="7" id="KW-0812">Transmembrane</keyword>
<dbReference type="InterPro" id="IPR035518">
    <property type="entry name" value="DPG_synthase"/>
</dbReference>
<dbReference type="Gene3D" id="3.90.550.10">
    <property type="entry name" value="Spore Coat Polysaccharide Biosynthesis Protein SpsA, Chain A"/>
    <property type="match status" value="1"/>
</dbReference>
<evidence type="ECO:0000256" key="5">
    <source>
        <dbReference type="ARBA" id="ARBA00022676"/>
    </source>
</evidence>
<dbReference type="GO" id="GO:0006487">
    <property type="term" value="P:protein N-linked glycosylation"/>
    <property type="evidence" value="ECO:0007669"/>
    <property type="project" value="TreeGrafter"/>
</dbReference>
<comment type="catalytic activity">
    <reaction evidence="12">
        <text>a di-trans,poly-cis-dolichyl phosphate + UDP-alpha-D-glucose = a di-trans,poly-cis-dolichyl beta-D-glucosyl phosphate + UDP</text>
        <dbReference type="Rhea" id="RHEA:15401"/>
        <dbReference type="Rhea" id="RHEA-COMP:19498"/>
        <dbReference type="Rhea" id="RHEA-COMP:19502"/>
        <dbReference type="ChEBI" id="CHEBI:57525"/>
        <dbReference type="ChEBI" id="CHEBI:57683"/>
        <dbReference type="ChEBI" id="CHEBI:58223"/>
        <dbReference type="ChEBI" id="CHEBI:58885"/>
        <dbReference type="EC" id="2.4.1.117"/>
    </reaction>
    <physiologicalReaction direction="left-to-right" evidence="12">
        <dbReference type="Rhea" id="RHEA:15402"/>
    </physiologicalReaction>
</comment>
<dbReference type="Gene3D" id="3.20.20.80">
    <property type="entry name" value="Glycosidases"/>
    <property type="match status" value="1"/>
</dbReference>
<reference evidence="14 15" key="1">
    <citation type="submission" date="2020-03" db="EMBL/GenBank/DDBJ databases">
        <title>FDA dAtabase for Regulatory Grade micrObial Sequences (FDA-ARGOS): Supporting development and validation of Infectious Disease Dx tests.</title>
        <authorList>
            <person name="Campos J."/>
            <person name="Goldberg B."/>
            <person name="Tallon L."/>
            <person name="Sadzewicz L."/>
            <person name="Vavikolanu K."/>
            <person name="Mehta A."/>
            <person name="Aluvathingal J."/>
            <person name="Nadendla S."/>
            <person name="Nandy P."/>
            <person name="Geyer C."/>
            <person name="Yan Y."/>
            <person name="Sichtig H."/>
        </authorList>
    </citation>
    <scope>NUCLEOTIDE SEQUENCE [LARGE SCALE GENOMIC DNA]</scope>
    <source>
        <strain evidence="14 15">FDAARGOS_656</strain>
    </source>
</reference>
<sequence length="478" mass="55564">MIKTTLFNYNYAGNNEDYQIAESINLDTNNSTQFPAKNIYEYIIPDKINKLCNFTPYHYGSPYSDTSHKSSDPTIGDLHQWNVWHGTHEPYQNWPELSGRFVSEFGMLSIPSLQTLTKYINESQLSINSTLLNFHTKAAGGIENLDNYLWDNFLKPESLDISHYIYLTQLLQSEAMSLAYRYWRRNWENYKTGGIIMWQLNDCWPSISWSAIDFLKIPKLVYYGVKREIQQVGIACRRYQIKQQTYKQQNVFEVKNCLDIWGFGEFLDIGVKIEFYTEYGDLYFSNQSRIWFSLTIKENVNEAIEYLEKNHQSKYEIIVVDDGSSDGTDEYALQKANEFKLPSHIMRVVQLKQNRGKGGAVTHGLLHSRGKYVLFADADGATSFPDVAKLVNYLANANGQPSIAIGSRAHMVNTDAVVKRSFIRNFLMYGLHALVFVFGIRDVRDTQCGFKMFNFEAVKNIFPHMHTERWILMLKYYY</sequence>
<feature type="domain" description="Glycosyltransferase 2-like" evidence="13">
    <location>
        <begin position="298"/>
        <end position="462"/>
    </location>
</feature>
<keyword evidence="11" id="KW-0472">Membrane</keyword>
<accession>A0A8H6BXC0</accession>
<comment type="pathway">
    <text evidence="2">Protein modification; protein glycosylation.</text>
</comment>
<dbReference type="EMBL" id="JABWAD010000055">
    <property type="protein sequence ID" value="KAF6067113.1"/>
    <property type="molecule type" value="Genomic_DNA"/>
</dbReference>
<keyword evidence="10" id="KW-1133">Transmembrane helix</keyword>
<evidence type="ECO:0000256" key="2">
    <source>
        <dbReference type="ARBA" id="ARBA00004922"/>
    </source>
</evidence>
<evidence type="ECO:0000256" key="12">
    <source>
        <dbReference type="ARBA" id="ARBA00045097"/>
    </source>
</evidence>
<evidence type="ECO:0000256" key="10">
    <source>
        <dbReference type="ARBA" id="ARBA00022989"/>
    </source>
</evidence>
<evidence type="ECO:0000256" key="6">
    <source>
        <dbReference type="ARBA" id="ARBA00022679"/>
    </source>
</evidence>
<proteinExistence type="inferred from homology"/>
<evidence type="ECO:0000256" key="1">
    <source>
        <dbReference type="ARBA" id="ARBA00004389"/>
    </source>
</evidence>
<dbReference type="SUPFAM" id="SSF51445">
    <property type="entry name" value="(Trans)glycosidases"/>
    <property type="match status" value="1"/>
</dbReference>
<evidence type="ECO:0000256" key="9">
    <source>
        <dbReference type="ARBA" id="ARBA00022968"/>
    </source>
</evidence>
<dbReference type="EC" id="2.4.1.117" evidence="4"/>
<keyword evidence="5" id="KW-0328">Glycosyltransferase</keyword>
<dbReference type="GO" id="GO:0005789">
    <property type="term" value="C:endoplasmic reticulum membrane"/>
    <property type="evidence" value="ECO:0007669"/>
    <property type="project" value="UniProtKB-SubCell"/>
</dbReference>
<organism evidence="14 15">
    <name type="scientific">Candida albicans</name>
    <name type="common">Yeast</name>
    <dbReference type="NCBI Taxonomy" id="5476"/>
    <lineage>
        <taxon>Eukaryota</taxon>
        <taxon>Fungi</taxon>
        <taxon>Dikarya</taxon>
        <taxon>Ascomycota</taxon>
        <taxon>Saccharomycotina</taxon>
        <taxon>Pichiomycetes</taxon>
        <taxon>Debaryomycetaceae</taxon>
        <taxon>Candida/Lodderomyces clade</taxon>
        <taxon>Candida</taxon>
    </lineage>
</organism>
<evidence type="ECO:0000256" key="11">
    <source>
        <dbReference type="ARBA" id="ARBA00023136"/>
    </source>
</evidence>
<evidence type="ECO:0000256" key="3">
    <source>
        <dbReference type="ARBA" id="ARBA00006739"/>
    </source>
</evidence>
<evidence type="ECO:0000256" key="4">
    <source>
        <dbReference type="ARBA" id="ARBA00012583"/>
    </source>
</evidence>
<comment type="caution">
    <text evidence="14">The sequence shown here is derived from an EMBL/GenBank/DDBJ whole genome shotgun (WGS) entry which is preliminary data.</text>
</comment>
<dbReference type="PANTHER" id="PTHR10859">
    <property type="entry name" value="GLYCOSYL TRANSFERASE"/>
    <property type="match status" value="1"/>
</dbReference>
<dbReference type="InterPro" id="IPR029044">
    <property type="entry name" value="Nucleotide-diphossugar_trans"/>
</dbReference>
<comment type="subcellular location">
    <subcellularLocation>
        <location evidence="1">Endoplasmic reticulum membrane</location>
        <topology evidence="1">Single-pass membrane protein</topology>
    </subcellularLocation>
</comment>
<dbReference type="AlphaFoldDB" id="A0A8H6BXC0"/>
<dbReference type="Proteomes" id="UP000536275">
    <property type="component" value="Unassembled WGS sequence"/>
</dbReference>
<dbReference type="CDD" id="cd04188">
    <property type="entry name" value="DPG_synthase"/>
    <property type="match status" value="1"/>
</dbReference>
<keyword evidence="6 14" id="KW-0808">Transferase</keyword>
<comment type="similarity">
    <text evidence="3">Belongs to the glycosyltransferase 2 family.</text>
</comment>
<keyword evidence="8" id="KW-0256">Endoplasmic reticulum</keyword>